<evidence type="ECO:0000313" key="2">
    <source>
        <dbReference type="Proteomes" id="UP000542125"/>
    </source>
</evidence>
<reference evidence="1 2" key="1">
    <citation type="submission" date="2020-07" db="EMBL/GenBank/DDBJ databases">
        <title>Genomic Encyclopedia of Type Strains, Phase IV (KMG-V): Genome sequencing to study the core and pangenomes of soil and plant-associated prokaryotes.</title>
        <authorList>
            <person name="Whitman W."/>
        </authorList>
    </citation>
    <scope>NUCLEOTIDE SEQUENCE [LARGE SCALE GENOMIC DNA]</scope>
    <source>
        <strain evidence="1 2">SAS40</strain>
    </source>
</reference>
<keyword evidence="2" id="KW-1185">Reference proteome</keyword>
<dbReference type="SUPFAM" id="SSF75169">
    <property type="entry name" value="DsrEFH-like"/>
    <property type="match status" value="1"/>
</dbReference>
<dbReference type="Proteomes" id="UP000542125">
    <property type="component" value="Unassembled WGS sequence"/>
</dbReference>
<dbReference type="GO" id="GO:0005524">
    <property type="term" value="F:ATP binding"/>
    <property type="evidence" value="ECO:0007669"/>
    <property type="project" value="UniProtKB-KW"/>
</dbReference>
<keyword evidence="1" id="KW-0067">ATP-binding</keyword>
<dbReference type="AlphaFoldDB" id="A0A7Y9IQM0"/>
<comment type="caution">
    <text evidence="1">The sequence shown here is derived from an EMBL/GenBank/DDBJ whole genome shotgun (WGS) entry which is preliminary data.</text>
</comment>
<protein>
    <submittedName>
        <fullName evidence="1">NitT/TauT family transport system ATP-binding protein</fullName>
    </submittedName>
</protein>
<organism evidence="1 2">
    <name type="scientific">Pigmentiphaga litoralis</name>
    <dbReference type="NCBI Taxonomy" id="516702"/>
    <lineage>
        <taxon>Bacteria</taxon>
        <taxon>Pseudomonadati</taxon>
        <taxon>Pseudomonadota</taxon>
        <taxon>Betaproteobacteria</taxon>
        <taxon>Burkholderiales</taxon>
        <taxon>Alcaligenaceae</taxon>
        <taxon>Pigmentiphaga</taxon>
    </lineage>
</organism>
<name>A0A7Y9IQM0_9BURK</name>
<proteinExistence type="predicted"/>
<gene>
    <name evidence="1" type="ORF">FHW18_000546</name>
</gene>
<keyword evidence="1" id="KW-0547">Nucleotide-binding</keyword>
<accession>A0A7Y9IQM0</accession>
<evidence type="ECO:0000313" key="1">
    <source>
        <dbReference type="EMBL" id="NYE81275.1"/>
    </source>
</evidence>
<dbReference type="RefSeq" id="WP_179583169.1">
    <property type="nucleotide sequence ID" value="NZ_JACBYR010000001.1"/>
</dbReference>
<sequence length="97" mass="10271">MVRLLIHAPTPASLERARRNLANLLKLAPDAHVELVVNAGAVAAALDTPHALDTHLRVCANTLTATARTVPDGIATVPAAVLHLAERQAQGWSYLRA</sequence>
<dbReference type="InterPro" id="IPR027396">
    <property type="entry name" value="DsrEFH-like"/>
</dbReference>
<dbReference type="EMBL" id="JACBYR010000001">
    <property type="protein sequence ID" value="NYE81275.1"/>
    <property type="molecule type" value="Genomic_DNA"/>
</dbReference>
<dbReference type="Gene3D" id="3.40.1260.10">
    <property type="entry name" value="DsrEFH-like"/>
    <property type="match status" value="1"/>
</dbReference>